<protein>
    <submittedName>
        <fullName evidence="1">Peptidase</fullName>
    </submittedName>
</protein>
<evidence type="ECO:0000313" key="1">
    <source>
        <dbReference type="EMBL" id="QWM90404.1"/>
    </source>
</evidence>
<name>A0AAE7RYD0_9CAUD</name>
<proteinExistence type="predicted"/>
<organism evidence="1 2">
    <name type="scientific">uncultured phage cr2_1</name>
    <dbReference type="NCBI Taxonomy" id="2986394"/>
    <lineage>
        <taxon>Viruses</taxon>
        <taxon>Duplodnaviria</taxon>
        <taxon>Heunggongvirae</taxon>
        <taxon>Uroviricota</taxon>
        <taxon>Caudoviricetes</taxon>
        <taxon>Crassvirales</taxon>
        <taxon>Crevaviridae</taxon>
        <taxon>Coarsevirinae</taxon>
        <taxon>Junduvirus</taxon>
        <taxon>Junduvirus communis</taxon>
    </lineage>
</organism>
<reference evidence="1 2" key="1">
    <citation type="submission" date="2021-04" db="EMBL/GenBank/DDBJ databases">
        <authorList>
            <person name="Shkoporov A.N."/>
            <person name="Stockdale S.R."/>
            <person name="Guerin E."/>
            <person name="Ross R.P."/>
            <person name="Hill C."/>
        </authorList>
    </citation>
    <scope>NUCLEOTIDE SEQUENCE [LARGE SCALE GENOMIC DNA]</scope>
    <source>
        <strain evidence="2">cr2_1</strain>
    </source>
</reference>
<accession>A0AAE7RYD0</accession>
<keyword evidence="2" id="KW-1185">Reference proteome</keyword>
<dbReference type="EMBL" id="MZ130489">
    <property type="protein sequence ID" value="QWM90404.1"/>
    <property type="molecule type" value="Genomic_DNA"/>
</dbReference>
<sequence>MKVVITKHFPFGKFVAINMFARLYLKDKDKSRLTLMIRYPSRYFKLIQHERSHTKQQNDLLGIFFYVWYVIEWFFKLFTEGKAYRELCFEREARANETNIDSYNVIVHYKNGKAYTIIQDSIPICTYYDINDVIKNIDNIKYLEFKPLNVKGSLINHKWGSWLRYVFKR</sequence>
<dbReference type="GeneID" id="75690706"/>
<dbReference type="Proteomes" id="UP000827432">
    <property type="component" value="Segment"/>
</dbReference>
<gene>
    <name evidence="1" type="primary">gp_26541</name>
</gene>
<evidence type="ECO:0000313" key="2">
    <source>
        <dbReference type="Proteomes" id="UP000827432"/>
    </source>
</evidence>
<dbReference type="RefSeq" id="YP_010359976.1">
    <property type="nucleotide sequence ID" value="NC_062779.1"/>
</dbReference>
<dbReference type="KEGG" id="vg:75690706"/>